<accession>A0ABS8D560</accession>
<protein>
    <recommendedName>
        <fullName evidence="3">Cofactor-independent phosphoglycerate mutase</fullName>
    </recommendedName>
</protein>
<evidence type="ECO:0008006" key="3">
    <source>
        <dbReference type="Google" id="ProtNLM"/>
    </source>
</evidence>
<dbReference type="PIRSF" id="PIRSF015283">
    <property type="entry name" value="Regulatory_RpfE"/>
    <property type="match status" value="1"/>
</dbReference>
<organism evidence="1 2">
    <name type="scientific">Leeia speluncae</name>
    <dbReference type="NCBI Taxonomy" id="2884804"/>
    <lineage>
        <taxon>Bacteria</taxon>
        <taxon>Pseudomonadati</taxon>
        <taxon>Pseudomonadota</taxon>
        <taxon>Betaproteobacteria</taxon>
        <taxon>Neisseriales</taxon>
        <taxon>Leeiaceae</taxon>
        <taxon>Leeia</taxon>
    </lineage>
</organism>
<proteinExistence type="predicted"/>
<reference evidence="1" key="1">
    <citation type="submission" date="2021-10" db="EMBL/GenBank/DDBJ databases">
        <title>The complete genome sequence of Leeia sp. TBRC 13508.</title>
        <authorList>
            <person name="Charoenyingcharoen P."/>
            <person name="Yukphan P."/>
        </authorList>
    </citation>
    <scope>NUCLEOTIDE SEQUENCE</scope>
    <source>
        <strain evidence="1">TBRC 13508</strain>
    </source>
</reference>
<gene>
    <name evidence="1" type="ORF">LIN78_07065</name>
</gene>
<keyword evidence="2" id="KW-1185">Reference proteome</keyword>
<dbReference type="InterPro" id="IPR016631">
    <property type="entry name" value="Regulatory_RpfE"/>
</dbReference>
<dbReference type="EMBL" id="JAJBZT010000003">
    <property type="protein sequence ID" value="MCB6183302.1"/>
    <property type="molecule type" value="Genomic_DNA"/>
</dbReference>
<evidence type="ECO:0000313" key="1">
    <source>
        <dbReference type="EMBL" id="MCB6183302.1"/>
    </source>
</evidence>
<name>A0ABS8D560_9NEIS</name>
<evidence type="ECO:0000313" key="2">
    <source>
        <dbReference type="Proteomes" id="UP001165395"/>
    </source>
</evidence>
<dbReference type="RefSeq" id="WP_227179937.1">
    <property type="nucleotide sequence ID" value="NZ_JAJBZT010000003.1"/>
</dbReference>
<dbReference type="Proteomes" id="UP001165395">
    <property type="component" value="Unassembled WGS sequence"/>
</dbReference>
<sequence length="338" mass="38039">MKLTLVLPGLIWPHADKQFFRELSLPSLAWLLGKASKIKSITGTCNDWLADATQSRDFPSAAYAASLLANQPTDSAGTWLFAHPIHLIPNRSELRIADAGQLGISLLEAEALVRGLNQHFAQDGMQFYVQTPDQWLLHVANEVTESFTPFETAVGRSMDPILPTGPNAMVWHRQMNEMQMLMYNHPVNDERDAKGMPVIHGVWLSSPGKSTQTASQPSSTQWWIDNVMWQGLAKQLNIPFSPSPSRSEMILESEKDALIKLETANWAQIRQDVWAWQEALREVEDVWFTPLAAALSSGKVSQLDLVLSDESETSTYRIQTSDKWKFWKRPLPLETLCS</sequence>
<comment type="caution">
    <text evidence="1">The sequence shown here is derived from an EMBL/GenBank/DDBJ whole genome shotgun (WGS) entry which is preliminary data.</text>
</comment>